<proteinExistence type="predicted"/>
<name>A0AAE1UQ81_9EUCA</name>
<feature type="region of interest" description="Disordered" evidence="1">
    <location>
        <begin position="70"/>
        <end position="128"/>
    </location>
</feature>
<evidence type="ECO:0000313" key="2">
    <source>
        <dbReference type="EMBL" id="KAK4326224.1"/>
    </source>
</evidence>
<dbReference type="AlphaFoldDB" id="A0AAE1UQ81"/>
<gene>
    <name evidence="2" type="ORF">Pmani_003216</name>
</gene>
<sequence>MTGTKSASGDIITDRSKQMERWAEHYQELYTRENTITNAAIGSIDPHPVMEELDVPPSVEELSKAIDSLTCGRAPGSDGIPPEVLKQSLPGCRAEHADRQSSNSDGSPRKQGLGQLQKRKTSTSKKSF</sequence>
<reference evidence="2" key="1">
    <citation type="submission" date="2023-11" db="EMBL/GenBank/DDBJ databases">
        <title>Genome assemblies of two species of porcelain crab, Petrolisthes cinctipes and Petrolisthes manimaculis (Anomura: Porcellanidae).</title>
        <authorList>
            <person name="Angst P."/>
        </authorList>
    </citation>
    <scope>NUCLEOTIDE SEQUENCE</scope>
    <source>
        <strain evidence="2">PB745_02</strain>
        <tissue evidence="2">Gill</tissue>
    </source>
</reference>
<evidence type="ECO:0000313" key="3">
    <source>
        <dbReference type="Proteomes" id="UP001292094"/>
    </source>
</evidence>
<dbReference type="Proteomes" id="UP001292094">
    <property type="component" value="Unassembled WGS sequence"/>
</dbReference>
<accession>A0AAE1UQ81</accession>
<dbReference type="EMBL" id="JAWZYT010000232">
    <property type="protein sequence ID" value="KAK4326224.1"/>
    <property type="molecule type" value="Genomic_DNA"/>
</dbReference>
<evidence type="ECO:0000256" key="1">
    <source>
        <dbReference type="SAM" id="MobiDB-lite"/>
    </source>
</evidence>
<feature type="compositionally biased region" description="Basic residues" evidence="1">
    <location>
        <begin position="117"/>
        <end position="128"/>
    </location>
</feature>
<organism evidence="2 3">
    <name type="scientific">Petrolisthes manimaculis</name>
    <dbReference type="NCBI Taxonomy" id="1843537"/>
    <lineage>
        <taxon>Eukaryota</taxon>
        <taxon>Metazoa</taxon>
        <taxon>Ecdysozoa</taxon>
        <taxon>Arthropoda</taxon>
        <taxon>Crustacea</taxon>
        <taxon>Multicrustacea</taxon>
        <taxon>Malacostraca</taxon>
        <taxon>Eumalacostraca</taxon>
        <taxon>Eucarida</taxon>
        <taxon>Decapoda</taxon>
        <taxon>Pleocyemata</taxon>
        <taxon>Anomura</taxon>
        <taxon>Galatheoidea</taxon>
        <taxon>Porcellanidae</taxon>
        <taxon>Petrolisthes</taxon>
    </lineage>
</organism>
<keyword evidence="3" id="KW-1185">Reference proteome</keyword>
<comment type="caution">
    <text evidence="2">The sequence shown here is derived from an EMBL/GenBank/DDBJ whole genome shotgun (WGS) entry which is preliminary data.</text>
</comment>
<protein>
    <submittedName>
        <fullName evidence="2">Uncharacterized protein</fullName>
    </submittedName>
</protein>